<evidence type="ECO:0000256" key="2">
    <source>
        <dbReference type="ARBA" id="ARBA00022448"/>
    </source>
</evidence>
<reference evidence="9" key="1">
    <citation type="journal article" date="2011" name="Genome Res.">
        <title>Phylogeny-wide analysis of social amoeba genomes highlights ancient origins for complex intercellular communication.</title>
        <authorList>
            <person name="Heidel A.J."/>
            <person name="Lawal H.M."/>
            <person name="Felder M."/>
            <person name="Schilde C."/>
            <person name="Helps N.R."/>
            <person name="Tunggal B."/>
            <person name="Rivero F."/>
            <person name="John U."/>
            <person name="Schleicher M."/>
            <person name="Eichinger L."/>
            <person name="Platzer M."/>
            <person name="Noegel A.A."/>
            <person name="Schaap P."/>
            <person name="Gloeckner G."/>
        </authorList>
    </citation>
    <scope>NUCLEOTIDE SEQUENCE [LARGE SCALE GENOMIC DNA]</scope>
    <source>
        <strain evidence="9">SH3</strain>
    </source>
</reference>
<dbReference type="GO" id="GO:0006406">
    <property type="term" value="P:mRNA export from nucleus"/>
    <property type="evidence" value="ECO:0007669"/>
    <property type="project" value="TreeGrafter"/>
</dbReference>
<organism evidence="8 9">
    <name type="scientific">Cavenderia fasciculata</name>
    <name type="common">Slime mold</name>
    <name type="synonym">Dictyostelium fasciculatum</name>
    <dbReference type="NCBI Taxonomy" id="261658"/>
    <lineage>
        <taxon>Eukaryota</taxon>
        <taxon>Amoebozoa</taxon>
        <taxon>Evosea</taxon>
        <taxon>Eumycetozoa</taxon>
        <taxon>Dictyostelia</taxon>
        <taxon>Acytosteliales</taxon>
        <taxon>Cavenderiaceae</taxon>
        <taxon>Cavenderia</taxon>
    </lineage>
</organism>
<keyword evidence="5" id="KW-0811">Translocation</keyword>
<dbReference type="Proteomes" id="UP000007797">
    <property type="component" value="Unassembled WGS sequence"/>
</dbReference>
<dbReference type="STRING" id="1054147.F4PQ79"/>
<dbReference type="InterPro" id="IPR037700">
    <property type="entry name" value="NUP88/NUP82"/>
</dbReference>
<dbReference type="AlphaFoldDB" id="F4PQ79"/>
<comment type="subcellular location">
    <subcellularLocation>
        <location evidence="1">Nucleus</location>
        <location evidence="1">Nuclear pore complex</location>
    </subcellularLocation>
</comment>
<proteinExistence type="predicted"/>
<dbReference type="PANTHER" id="PTHR13257:SF0">
    <property type="entry name" value="NUCLEAR PORE COMPLEX PROTEIN NUP88"/>
    <property type="match status" value="1"/>
</dbReference>
<dbReference type="GO" id="GO:0000056">
    <property type="term" value="P:ribosomal small subunit export from nucleus"/>
    <property type="evidence" value="ECO:0007669"/>
    <property type="project" value="InterPro"/>
</dbReference>
<dbReference type="GO" id="GO:0005643">
    <property type="term" value="C:nuclear pore"/>
    <property type="evidence" value="ECO:0007669"/>
    <property type="project" value="UniProtKB-SubCell"/>
</dbReference>
<keyword evidence="7" id="KW-0539">Nucleus</keyword>
<evidence type="ECO:0000256" key="7">
    <source>
        <dbReference type="ARBA" id="ARBA00023242"/>
    </source>
</evidence>
<evidence type="ECO:0000256" key="5">
    <source>
        <dbReference type="ARBA" id="ARBA00023010"/>
    </source>
</evidence>
<keyword evidence="3" id="KW-0509">mRNA transport</keyword>
<dbReference type="GeneID" id="14874682"/>
<keyword evidence="9" id="KW-1185">Reference proteome</keyword>
<keyword evidence="2" id="KW-0813">Transport</keyword>
<evidence type="ECO:0000256" key="3">
    <source>
        <dbReference type="ARBA" id="ARBA00022816"/>
    </source>
</evidence>
<dbReference type="GO" id="GO:0006606">
    <property type="term" value="P:protein import into nucleus"/>
    <property type="evidence" value="ECO:0007669"/>
    <property type="project" value="TreeGrafter"/>
</dbReference>
<evidence type="ECO:0000313" key="9">
    <source>
        <dbReference type="Proteomes" id="UP000007797"/>
    </source>
</evidence>
<evidence type="ECO:0000313" key="8">
    <source>
        <dbReference type="EMBL" id="EGG22542.1"/>
    </source>
</evidence>
<evidence type="ECO:0000256" key="6">
    <source>
        <dbReference type="ARBA" id="ARBA00023132"/>
    </source>
</evidence>
<dbReference type="EMBL" id="GL883009">
    <property type="protein sequence ID" value="EGG22542.1"/>
    <property type="molecule type" value="Genomic_DNA"/>
</dbReference>
<dbReference type="GO" id="GO:0017056">
    <property type="term" value="F:structural constituent of nuclear pore"/>
    <property type="evidence" value="ECO:0007669"/>
    <property type="project" value="InterPro"/>
</dbReference>
<dbReference type="OMA" id="NTICAIR"/>
<dbReference type="RefSeq" id="XP_004360393.1">
    <property type="nucleotide sequence ID" value="XM_004360336.1"/>
</dbReference>
<name>F4PQ79_CACFS</name>
<gene>
    <name evidence="8" type="ORF">DFA_04672</name>
</gene>
<keyword evidence="6" id="KW-0906">Nuclear pore complex</keyword>
<dbReference type="OrthoDB" id="341482at2759"/>
<dbReference type="GO" id="GO:0000055">
    <property type="term" value="P:ribosomal large subunit export from nucleus"/>
    <property type="evidence" value="ECO:0007669"/>
    <property type="project" value="InterPro"/>
</dbReference>
<keyword evidence="4" id="KW-0653">Protein transport</keyword>
<evidence type="ECO:0000256" key="1">
    <source>
        <dbReference type="ARBA" id="ARBA00004567"/>
    </source>
</evidence>
<accession>F4PQ79</accession>
<protein>
    <submittedName>
        <fullName evidence="8">Uncharacterized protein</fullName>
    </submittedName>
</protein>
<evidence type="ECO:0000256" key="4">
    <source>
        <dbReference type="ARBA" id="ARBA00022927"/>
    </source>
</evidence>
<dbReference type="KEGG" id="dfa:DFA_04672"/>
<sequence>MIELREIISLLSSHPIFSKGLKKNNSNSSNNKHHATIDDEHFQFKSKNLLSISNQYHEIYYFNPYIKQLYVIRIENDFNQGVYSIKYQEIKTNIDYDVYKIQLNENARYLMVCGTFKWTIIDLNPTFRSLYFEQLQSQQPDIKTFEYQPIQAVLRVDSSLQPITELDTIINHIDWHPLSNIHIIILFSNNYLKIYNITTKIYEEEQSFNLGHLEIHNSIGKEYSMEQANPIFKSFCFGPLINDWTRFSIYLVADDCNVYLLCPIIPNNCLVDCDFIKRLQSRILKQKQESYKQEGLANYYETLFQWILSLTLNNSVYEIENRKWIKLTISDKRSFTPIIQGPIFYSNQKKQITTISSIAPNIEKEVVDQNENRLIPFSIVLVLSNSTSIVTISCQDNFPHFKNFNVKNLNLKNELIEYEKLEFKEMVFQDNISSNYLSFSNPSVLMDSLTNSAYFYHNNGVHCAQFTWLPQLYKKINGLQETSIEEELDETSLTTIIHGSTTSDNIPTPIIGLIILNDVKLGNYLIALPNTLRSILIDLDGIVSKFKENEKNNNDNNGDELEYIGMEPLVGLVQELAFIPKVILKDNSMKDTLSIVSNFRQQIFDRHVTLAENEQFIKSRLKSLERITDDQKNTLINLKNSIIEIRKKQTNLKEQMSFYWKQHELLNEQLNALTMVENEGKPLSNAEIDLRNELKSMIHKINIYKEKLSHFEKYQPLPKQKEESLSSQSFKLPKDHQIQIQQNLFDQGKDIDENNQLLDQLMKKLSLFKK</sequence>
<dbReference type="PANTHER" id="PTHR13257">
    <property type="entry name" value="NUCLEOPORIN NUP84-RELATED"/>
    <property type="match status" value="1"/>
</dbReference>